<comment type="caution">
    <text evidence="1">The sequence shown here is derived from an EMBL/GenBank/DDBJ whole genome shotgun (WGS) entry which is preliminary data.</text>
</comment>
<sequence>MTDKIKKLDDRAQAREKLSIWYGSRDNFYHGVKELIANAADELRNHASEPGKIEVTLSNDNKRIMVSDNGRGIRIGGETDGEKNYDLLFRTLFAGTKYDVTENVTTGVNGVGTCVLNYTSKLFAVMSHYDNKVHKVRFINGGELDGEYMEKDLNEIKDAHGSTFVVELDEAIYTHTQFDPNHIEEIVKHFAVASPGIEYNFFHDTGEETSLVSFKYEGIRDRFDELVGSTTTSGIFTLGEVENISDVPQIDGQVVTEKNKYNIILTTSPDTHQESYLNMTWLEEGGAINNGVLDGVRLYMNKYCRAKKLFPKKVAAFNKEDIENSLSFIAVVESNIVEFSNQTKLSTNKKKYKDEVKNYVENLLTAMEAQQPKEFNKFVDHLLTVQKANGANDRARQKLKKQLTEKVTGIGNKIEKLIDCEIHGLDAELFLTEGDSANGSIVDSRDDHFQAAFPLRGKVLNVLRASPEDIFKNKEIVNMIKIIGTGIQFGKKDDFDIDNLRFGKIIITTDADADGGHIMSLLVAFIYRFMKPLLEKGHVYVAQTPLYELKFSDDSVVYFLTEDEKNKNIGKYEGQKYTINRLKGLGEVDAETMEATTMNPETRNLIQLTTEKAEDFLMIDKWMNDDVEPRKEMINDQLANYVHDID</sequence>
<name>A0ACA9ASA7_9CAUD</name>
<dbReference type="Proteomes" id="UP000523747">
    <property type="component" value="Unassembled WGS sequence"/>
</dbReference>
<keyword evidence="1" id="KW-0413">Isomerase</keyword>
<proteinExistence type="predicted"/>
<organism evidence="1 2">
    <name type="scientific">Enterococcus phage vB_EfaS_140</name>
    <dbReference type="NCBI Taxonomy" id="2730536"/>
    <lineage>
        <taxon>Viruses</taxon>
        <taxon>Duplodnaviria</taxon>
        <taxon>Heunggongvirae</taxon>
        <taxon>Uroviricota</taxon>
        <taxon>Caudoviricetes</taxon>
        <taxon>Andrewesvirinae</taxon>
        <taxon>Vipetofemvirus</taxon>
        <taxon>Vipetofemvirus vv140</taxon>
    </lineage>
</organism>
<accession>A0ACA9ASA7</accession>
<evidence type="ECO:0000313" key="2">
    <source>
        <dbReference type="Proteomes" id="UP000523747"/>
    </source>
</evidence>
<keyword evidence="2" id="KW-1185">Reference proteome</keyword>
<evidence type="ECO:0000313" key="1">
    <source>
        <dbReference type="EMBL" id="CAD0281731.1"/>
    </source>
</evidence>
<dbReference type="EMBL" id="CAJCJZ010000002">
    <property type="protein sequence ID" value="CAD0281731.1"/>
    <property type="molecule type" value="Genomic_DNA"/>
</dbReference>
<reference evidence="1" key="1">
    <citation type="submission" date="2020-07" db="EMBL/GenBank/DDBJ databases">
        <authorList>
            <person name="Ladero V."/>
        </authorList>
    </citation>
    <scope>NUCLEOTIDE SEQUENCE</scope>
</reference>
<dbReference type="EC" id="5.99.1.3" evidence="1"/>
<protein>
    <submittedName>
        <fullName evidence="1">DNA gyrase subunit B (EC)</fullName>
        <ecNumber evidence="1">5.99.1.3</ecNumber>
    </submittedName>
</protein>